<evidence type="ECO:0008006" key="3">
    <source>
        <dbReference type="Google" id="ProtNLM"/>
    </source>
</evidence>
<accession>A0A0A3IF95</accession>
<proteinExistence type="predicted"/>
<dbReference type="Proteomes" id="UP000030437">
    <property type="component" value="Unassembled WGS sequence"/>
</dbReference>
<sequence length="437" mass="51450">MNRLSDYSNNAANIVQLKQQERCFFQSNNLPALLGCYIEQFHCYFNDRKFIQAMTILHHAEQLMDQQQLATYKLPLAKALGMAVTFNYKIEETKSRIERDIPIAKMNDEDELLGVYYQILSYLYAKEKKYQRAIDYATMACFFVEDKELKDNYSLYNAQLQLVISLLDGRYTAEAKSYVECYKWRREYCQSAGEKILLSIIEATLTIQEGEVEQGLRVYREMLTLFEQPATLLYATYLSEHIETQLHYITDELYKHSVNEVKAHLKNSVLRYQWAYQKAGAYEHSAAEKSAYPLQHFLREGQEFFDRSKDGEFLCCTHIQVRKREEVNQVEWLHFMTAFKDKLEEAIVHQVKDQYIFAQLHENTLMIVTRYPHAGEEAVEAWYNRLIYTIIEELPFELQVDDLLITLDDSKQMGSSDFFALYSQTVAKIYNRFGENG</sequence>
<organism evidence="1 2">
    <name type="scientific">Lysinibacillus odysseyi 34hs-1 = NBRC 100172</name>
    <dbReference type="NCBI Taxonomy" id="1220589"/>
    <lineage>
        <taxon>Bacteria</taxon>
        <taxon>Bacillati</taxon>
        <taxon>Bacillota</taxon>
        <taxon>Bacilli</taxon>
        <taxon>Bacillales</taxon>
        <taxon>Bacillaceae</taxon>
        <taxon>Lysinibacillus</taxon>
    </lineage>
</organism>
<dbReference type="AlphaFoldDB" id="A0A0A3IF95"/>
<evidence type="ECO:0000313" key="2">
    <source>
        <dbReference type="Proteomes" id="UP000030437"/>
    </source>
</evidence>
<comment type="caution">
    <text evidence="1">The sequence shown here is derived from an EMBL/GenBank/DDBJ whole genome shotgun (WGS) entry which is preliminary data.</text>
</comment>
<dbReference type="STRING" id="1220589.CD32_22955"/>
<gene>
    <name evidence="1" type="ORF">CD32_22955</name>
</gene>
<evidence type="ECO:0000313" key="1">
    <source>
        <dbReference type="EMBL" id="KGR82145.1"/>
    </source>
</evidence>
<name>A0A0A3IF95_9BACI</name>
<reference evidence="1 2" key="1">
    <citation type="submission" date="2014-02" db="EMBL/GenBank/DDBJ databases">
        <title>Draft genome sequence of Lysinibacillus odysseyi NBRC 100172.</title>
        <authorList>
            <person name="Zhang F."/>
            <person name="Wang G."/>
            <person name="Zhang L."/>
        </authorList>
    </citation>
    <scope>NUCLEOTIDE SEQUENCE [LARGE SCALE GENOMIC DNA]</scope>
    <source>
        <strain evidence="1 2">NBRC 100172</strain>
    </source>
</reference>
<dbReference type="RefSeq" id="WP_036159368.1">
    <property type="nucleotide sequence ID" value="NZ_AVCX01000001.1"/>
</dbReference>
<dbReference type="EMBL" id="JPVP01000060">
    <property type="protein sequence ID" value="KGR82145.1"/>
    <property type="molecule type" value="Genomic_DNA"/>
</dbReference>
<protein>
    <recommendedName>
        <fullName evidence="3">Aspartate phosphatase</fullName>
    </recommendedName>
</protein>
<keyword evidence="2" id="KW-1185">Reference proteome</keyword>